<dbReference type="PANTHER" id="PTHR24220">
    <property type="entry name" value="IMPORT ATP-BINDING PROTEIN"/>
    <property type="match status" value="1"/>
</dbReference>
<keyword evidence="1" id="KW-0813">Transport</keyword>
<dbReference type="AlphaFoldDB" id="A0A0B5DDR2"/>
<dbReference type="GO" id="GO:0005524">
    <property type="term" value="F:ATP binding"/>
    <property type="evidence" value="ECO:0007669"/>
    <property type="project" value="UniProtKB-KW"/>
</dbReference>
<gene>
    <name evidence="5" type="ORF">B842_12540</name>
</gene>
<dbReference type="InterPro" id="IPR027417">
    <property type="entry name" value="P-loop_NTPase"/>
</dbReference>
<evidence type="ECO:0000313" key="6">
    <source>
        <dbReference type="Proteomes" id="UP000031524"/>
    </source>
</evidence>
<dbReference type="InterPro" id="IPR017911">
    <property type="entry name" value="MacB-like_ATP-bd"/>
</dbReference>
<name>A0A0B5DDR2_9CORY</name>
<dbReference type="KEGG" id="chm:B842_12540"/>
<dbReference type="InterPro" id="IPR015854">
    <property type="entry name" value="ABC_transpr_LolD-like"/>
</dbReference>
<dbReference type="Proteomes" id="UP000031524">
    <property type="component" value="Chromosome"/>
</dbReference>
<protein>
    <submittedName>
        <fullName evidence="5">ABC transporter ATP-binding protein</fullName>
    </submittedName>
</protein>
<dbReference type="HOGENOM" id="CLU_000604_1_22_11"/>
<proteinExistence type="predicted"/>
<evidence type="ECO:0000256" key="1">
    <source>
        <dbReference type="ARBA" id="ARBA00022448"/>
    </source>
</evidence>
<dbReference type="SMART" id="SM00382">
    <property type="entry name" value="AAA"/>
    <property type="match status" value="1"/>
</dbReference>
<dbReference type="EMBL" id="CP005286">
    <property type="protein sequence ID" value="AJE34353.1"/>
    <property type="molecule type" value="Genomic_DNA"/>
</dbReference>
<dbReference type="GO" id="GO:0005886">
    <property type="term" value="C:plasma membrane"/>
    <property type="evidence" value="ECO:0007669"/>
    <property type="project" value="TreeGrafter"/>
</dbReference>
<dbReference type="STRING" id="1223515.B842_12540"/>
<keyword evidence="3 5" id="KW-0067">ATP-binding</keyword>
<reference evidence="5 6" key="1">
    <citation type="submission" date="2013-04" db="EMBL/GenBank/DDBJ databases">
        <title>Complete genome sequence of Corynebacterium humireducens DSM 45392(T), isolated from a wastewater-fed microbial fuel cell.</title>
        <authorList>
            <person name="Ruckert C."/>
            <person name="Albersmeier A."/>
            <person name="Kalinowski J."/>
        </authorList>
    </citation>
    <scope>NUCLEOTIDE SEQUENCE [LARGE SCALE GENOMIC DNA]</scope>
    <source>
        <strain evidence="6">MFC-5</strain>
    </source>
</reference>
<dbReference type="GO" id="GO:0022857">
    <property type="term" value="F:transmembrane transporter activity"/>
    <property type="evidence" value="ECO:0007669"/>
    <property type="project" value="TreeGrafter"/>
</dbReference>
<sequence length="212" mass="22572">MTLTLDHITLTYPDGLTEVTAVDDVSLTLRPGEFTALVGESGSGKSSLLAVAAGLQEPTSGTVRVDGTRGLIFQQANLLGSLTVREQLLITDHIRGLRGRALRERAPRADELLARVGLAGFGQRRMGQLSGGQRQRVNIARALMGDPAVLLADEPTSALDSALSREIIDLLAGITRESGTATVVVTHDTTLLDAFDHVVEMRDGRLREALPA</sequence>
<dbReference type="CDD" id="cd03255">
    <property type="entry name" value="ABC_MJ0796_LolCDE_FtsE"/>
    <property type="match status" value="1"/>
</dbReference>
<dbReference type="PANTHER" id="PTHR24220:SF685">
    <property type="entry name" value="ABC TRANSPORTER RELATED"/>
    <property type="match status" value="1"/>
</dbReference>
<evidence type="ECO:0000256" key="2">
    <source>
        <dbReference type="ARBA" id="ARBA00022741"/>
    </source>
</evidence>
<dbReference type="InterPro" id="IPR017871">
    <property type="entry name" value="ABC_transporter-like_CS"/>
</dbReference>
<dbReference type="Gene3D" id="3.40.50.300">
    <property type="entry name" value="P-loop containing nucleotide triphosphate hydrolases"/>
    <property type="match status" value="1"/>
</dbReference>
<evidence type="ECO:0000259" key="4">
    <source>
        <dbReference type="PROSITE" id="PS50893"/>
    </source>
</evidence>
<dbReference type="InterPro" id="IPR003593">
    <property type="entry name" value="AAA+_ATPase"/>
</dbReference>
<organism evidence="5 6">
    <name type="scientific">Corynebacterium humireducens NBRC 106098 = DSM 45392</name>
    <dbReference type="NCBI Taxonomy" id="1223515"/>
    <lineage>
        <taxon>Bacteria</taxon>
        <taxon>Bacillati</taxon>
        <taxon>Actinomycetota</taxon>
        <taxon>Actinomycetes</taxon>
        <taxon>Mycobacteriales</taxon>
        <taxon>Corynebacteriaceae</taxon>
        <taxon>Corynebacterium</taxon>
    </lineage>
</organism>
<keyword evidence="2" id="KW-0547">Nucleotide-binding</keyword>
<dbReference type="PROSITE" id="PS00211">
    <property type="entry name" value="ABC_TRANSPORTER_1"/>
    <property type="match status" value="1"/>
</dbReference>
<dbReference type="SUPFAM" id="SSF52540">
    <property type="entry name" value="P-loop containing nucleoside triphosphate hydrolases"/>
    <property type="match status" value="1"/>
</dbReference>
<dbReference type="PROSITE" id="PS50893">
    <property type="entry name" value="ABC_TRANSPORTER_2"/>
    <property type="match status" value="1"/>
</dbReference>
<feature type="domain" description="ABC transporter" evidence="4">
    <location>
        <begin position="3"/>
        <end position="212"/>
    </location>
</feature>
<keyword evidence="6" id="KW-1185">Reference proteome</keyword>
<evidence type="ECO:0000256" key="3">
    <source>
        <dbReference type="ARBA" id="ARBA00022840"/>
    </source>
</evidence>
<dbReference type="Pfam" id="PF00005">
    <property type="entry name" value="ABC_tran"/>
    <property type="match status" value="1"/>
</dbReference>
<evidence type="ECO:0000313" key="5">
    <source>
        <dbReference type="EMBL" id="AJE34353.1"/>
    </source>
</evidence>
<dbReference type="OrthoDB" id="9802264at2"/>
<dbReference type="GO" id="GO:0016887">
    <property type="term" value="F:ATP hydrolysis activity"/>
    <property type="evidence" value="ECO:0007669"/>
    <property type="project" value="InterPro"/>
</dbReference>
<dbReference type="InterPro" id="IPR003439">
    <property type="entry name" value="ABC_transporter-like_ATP-bd"/>
</dbReference>
<dbReference type="RefSeq" id="WP_040087078.1">
    <property type="nucleotide sequence ID" value="NZ_BCSU01000010.1"/>
</dbReference>
<accession>A0A0B5DDR2</accession>